<evidence type="ECO:0000313" key="2">
    <source>
        <dbReference type="EMBL" id="KAA6397421.1"/>
    </source>
</evidence>
<evidence type="ECO:0000313" key="3">
    <source>
        <dbReference type="Proteomes" id="UP000324800"/>
    </source>
</evidence>
<proteinExistence type="predicted"/>
<dbReference type="Gene3D" id="1.25.10.10">
    <property type="entry name" value="Leucine-rich Repeat Variant"/>
    <property type="match status" value="1"/>
</dbReference>
<dbReference type="InterPro" id="IPR035979">
    <property type="entry name" value="RBD_domain_sf"/>
</dbReference>
<accession>A0A5J4WR56</accession>
<gene>
    <name evidence="2" type="ORF">EZS28_007049</name>
</gene>
<reference evidence="2 3" key="1">
    <citation type="submission" date="2019-03" db="EMBL/GenBank/DDBJ databases">
        <title>Single cell metagenomics reveals metabolic interactions within the superorganism composed of flagellate Streblomastix strix and complex community of Bacteroidetes bacteria on its surface.</title>
        <authorList>
            <person name="Treitli S.C."/>
            <person name="Kolisko M."/>
            <person name="Husnik F."/>
            <person name="Keeling P."/>
            <person name="Hampl V."/>
        </authorList>
    </citation>
    <scope>NUCLEOTIDE SEQUENCE [LARGE SCALE GENOMIC DNA]</scope>
    <source>
        <strain evidence="2">ST1C</strain>
    </source>
</reference>
<protein>
    <submittedName>
        <fullName evidence="2">Uncharacterized protein</fullName>
    </submittedName>
</protein>
<dbReference type="GO" id="GO:0003676">
    <property type="term" value="F:nucleic acid binding"/>
    <property type="evidence" value="ECO:0007669"/>
    <property type="project" value="InterPro"/>
</dbReference>
<dbReference type="InterPro" id="IPR011989">
    <property type="entry name" value="ARM-like"/>
</dbReference>
<dbReference type="InterPro" id="IPR016024">
    <property type="entry name" value="ARM-type_fold"/>
</dbReference>
<sequence>MTFTSPEQKLKEAEEKVRDAELSRIRVEKQKLRSEKEKDDLEKQLRLMKIKKKELEEENKKLHNHSKIQITVIVILLITILCDLHKYVFDLNDEDSDGRPNSRIEQLKDELRVVGENQLISTAKTRQQQTGMMPCKCTLYKQLEEELAMKLSGSSENIRDILQRKHIISTIVIQGFTGSQDWDGQRVAIEQGIADGYLRLFDTQPLETITAVHASAFYMLTLAPNINIRMLYQFKKPIAALIRVLDVDDDEVLNRISASIFNILTSSVKSTREDEPHILFGEFQACNGTERIYHLIKSNVDKDTADVATVILGYIHKAKEIRNLAMKKDVITRLKELTRDTDPWARESSKQALGYLWTNSANRAEISKGGMTEGSKQTTGDSKLDQIQPIFMDIFEEYGNNCAICSEIPADTENDELRTYLLQFGEINYLWLEGPNRDEIRQALVFFTTYEALQKSTMGKKLHFFKNFFITIKLLSEDLKKMVKIRFLLKDEDKSVEKKNTLLLFERNDIGSICQILQNINKS</sequence>
<dbReference type="AlphaFoldDB" id="A0A5J4WR56"/>
<dbReference type="SUPFAM" id="SSF48371">
    <property type="entry name" value="ARM repeat"/>
    <property type="match status" value="1"/>
</dbReference>
<dbReference type="SUPFAM" id="SSF54928">
    <property type="entry name" value="RNA-binding domain, RBD"/>
    <property type="match status" value="1"/>
</dbReference>
<feature type="coiled-coil region" evidence="1">
    <location>
        <begin position="10"/>
        <end position="65"/>
    </location>
</feature>
<keyword evidence="1" id="KW-0175">Coiled coil</keyword>
<evidence type="ECO:0000256" key="1">
    <source>
        <dbReference type="SAM" id="Coils"/>
    </source>
</evidence>
<comment type="caution">
    <text evidence="2">The sequence shown here is derived from an EMBL/GenBank/DDBJ whole genome shotgun (WGS) entry which is preliminary data.</text>
</comment>
<name>A0A5J4WR56_9EUKA</name>
<dbReference type="EMBL" id="SNRW01001184">
    <property type="protein sequence ID" value="KAA6397421.1"/>
    <property type="molecule type" value="Genomic_DNA"/>
</dbReference>
<organism evidence="2 3">
    <name type="scientific">Streblomastix strix</name>
    <dbReference type="NCBI Taxonomy" id="222440"/>
    <lineage>
        <taxon>Eukaryota</taxon>
        <taxon>Metamonada</taxon>
        <taxon>Preaxostyla</taxon>
        <taxon>Oxymonadida</taxon>
        <taxon>Streblomastigidae</taxon>
        <taxon>Streblomastix</taxon>
    </lineage>
</organism>
<dbReference type="Proteomes" id="UP000324800">
    <property type="component" value="Unassembled WGS sequence"/>
</dbReference>